<sequence length="716" mass="79786">KMLRRAAPLVRNLRPTPLTQSSTSASRAENVARTSSERNLEGLRGRYQENSFKNDFKPRYSNSVETNQLMRKHQDTIQNAGLTSLSDAIERINWYAAVSAATLAKISEIMGKASIEELNAMSDRSIASLFSSFGEICKEKKREDKREMLESTVKGITEKGYSLGPLTRASIFTAKVDIATRVEELPKIIDELTVWESDGLALNDEMLVQAARVYAMKGDRKGVIELTNYSRELLGRVDGRFVEWLAFSMISCGEGNGVATIEKLSRSAPSSAGRLWLSGALAAATKRDVSIVLECLSRVPLSLSLQNWGCNGPVVDILVTLIERGIEGAEQSLRPFLALSDDGLSLHERHGSNGSLVFMARRAVSEGNIDAATRLYALSHQSHRQKYVGFDLRRGVGEMARKGENSIEEVTKYAVRLQECQIIEDANSYLLRELKGDKLIELITNLRKTGQLSEAIKKSGVNTFALVSQLIKSGSSPLLVTPSVAALLYYTPFSKEERIDAETWLFKAARKDPDVVVRVIKELAETGMEDCEVKKSLAGLVVNSALSCILMETDVLTSGRIEEIIASKDVPWIRLLSMERKLIRLFTKAKDEETKEKTVEIVTKMIIASFKSGVFKNEKGREDKKSQIIINLVGHTTITDNHVERMVEKLAGEPSVGIGNSEMEKAQEELRKRGLEKRAELLGRMKKSQTYRRWLASSADDLEVELKNVKGRKEWM</sequence>
<evidence type="ECO:0008006" key="4">
    <source>
        <dbReference type="Google" id="ProtNLM"/>
    </source>
</evidence>
<dbReference type="EMBL" id="BTRK01000006">
    <property type="protein sequence ID" value="GMR59151.1"/>
    <property type="molecule type" value="Genomic_DNA"/>
</dbReference>
<keyword evidence="3" id="KW-1185">Reference proteome</keyword>
<feature type="compositionally biased region" description="Polar residues" evidence="1">
    <location>
        <begin position="17"/>
        <end position="27"/>
    </location>
</feature>
<feature type="region of interest" description="Disordered" evidence="1">
    <location>
        <begin position="1"/>
        <end position="59"/>
    </location>
</feature>
<evidence type="ECO:0000256" key="1">
    <source>
        <dbReference type="SAM" id="MobiDB-lite"/>
    </source>
</evidence>
<organism evidence="2 3">
    <name type="scientific">Pristionchus mayeri</name>
    <dbReference type="NCBI Taxonomy" id="1317129"/>
    <lineage>
        <taxon>Eukaryota</taxon>
        <taxon>Metazoa</taxon>
        <taxon>Ecdysozoa</taxon>
        <taxon>Nematoda</taxon>
        <taxon>Chromadorea</taxon>
        <taxon>Rhabditida</taxon>
        <taxon>Rhabditina</taxon>
        <taxon>Diplogasteromorpha</taxon>
        <taxon>Diplogasteroidea</taxon>
        <taxon>Neodiplogasteridae</taxon>
        <taxon>Pristionchus</taxon>
    </lineage>
</organism>
<proteinExistence type="predicted"/>
<accession>A0AAN5D9A8</accession>
<evidence type="ECO:0000313" key="2">
    <source>
        <dbReference type="EMBL" id="GMR59151.1"/>
    </source>
</evidence>
<gene>
    <name evidence="2" type="ORF">PMAYCL1PPCAC_29345</name>
</gene>
<feature type="compositionally biased region" description="Basic and acidic residues" evidence="1">
    <location>
        <begin position="35"/>
        <end position="58"/>
    </location>
</feature>
<dbReference type="AlphaFoldDB" id="A0AAN5D9A8"/>
<evidence type="ECO:0000313" key="3">
    <source>
        <dbReference type="Proteomes" id="UP001328107"/>
    </source>
</evidence>
<dbReference type="Proteomes" id="UP001328107">
    <property type="component" value="Unassembled WGS sequence"/>
</dbReference>
<reference evidence="3" key="1">
    <citation type="submission" date="2022-10" db="EMBL/GenBank/DDBJ databases">
        <title>Genome assembly of Pristionchus species.</title>
        <authorList>
            <person name="Yoshida K."/>
            <person name="Sommer R.J."/>
        </authorList>
    </citation>
    <scope>NUCLEOTIDE SEQUENCE [LARGE SCALE GENOMIC DNA]</scope>
    <source>
        <strain evidence="3">RS5460</strain>
    </source>
</reference>
<name>A0AAN5D9A8_9BILA</name>
<protein>
    <recommendedName>
        <fullName evidence="4">Mma-1</fullName>
    </recommendedName>
</protein>
<comment type="caution">
    <text evidence="2">The sequence shown here is derived from an EMBL/GenBank/DDBJ whole genome shotgun (WGS) entry which is preliminary data.</text>
</comment>
<feature type="non-terminal residue" evidence="2">
    <location>
        <position position="1"/>
    </location>
</feature>